<organism evidence="1 2">
    <name type="scientific">Rhizobium loti</name>
    <name type="common">Mesorhizobium loti</name>
    <dbReference type="NCBI Taxonomy" id="381"/>
    <lineage>
        <taxon>Bacteria</taxon>
        <taxon>Pseudomonadati</taxon>
        <taxon>Pseudomonadota</taxon>
        <taxon>Alphaproteobacteria</taxon>
        <taxon>Hyphomicrobiales</taxon>
        <taxon>Phyllobacteriaceae</taxon>
        <taxon>Mesorhizobium</taxon>
    </lineage>
</organism>
<protein>
    <submittedName>
        <fullName evidence="1">Uncharacterized protein</fullName>
    </submittedName>
</protein>
<gene>
    <name evidence="1" type="ORF">BAE39_05490</name>
</gene>
<sequence>MVRRIRAGNVKTALYEITKELVAKGTYSTPNAVRELRSKHGKAVDTDLQDVLDMGLKVIAGIVRSRPNGNADQGDLTRELGIREFETFFFNGPDGKSESKVVNVLDSTLEVYDARVVPVKKSRAALNAKEGSAKYFEEMREQGLVGVTLRRYLADRR</sequence>
<dbReference type="Proteomes" id="UP000093748">
    <property type="component" value="Unassembled WGS sequence"/>
</dbReference>
<evidence type="ECO:0000313" key="1">
    <source>
        <dbReference type="EMBL" id="OBP82975.1"/>
    </source>
</evidence>
<accession>A0A1A5IV14</accession>
<dbReference type="RefSeq" id="WP_032932231.1">
    <property type="nucleotide sequence ID" value="NZ_LZTH01000034.1"/>
</dbReference>
<proteinExistence type="predicted"/>
<comment type="caution">
    <text evidence="1">The sequence shown here is derived from an EMBL/GenBank/DDBJ whole genome shotgun (WGS) entry which is preliminary data.</text>
</comment>
<reference evidence="2" key="1">
    <citation type="submission" date="2016-06" db="EMBL/GenBank/DDBJ databases">
        <title>NZP2037 Pacbio-Illumina hybrid assembly.</title>
        <authorList>
            <person name="Ramsay J.P."/>
        </authorList>
    </citation>
    <scope>NUCLEOTIDE SEQUENCE [LARGE SCALE GENOMIC DNA]</scope>
    <source>
        <strain evidence="2">R7ANS::ICEMlSym2042</strain>
    </source>
</reference>
<dbReference type="OrthoDB" id="9866417at2"/>
<name>A0A1A5IV14_RHILI</name>
<evidence type="ECO:0000313" key="2">
    <source>
        <dbReference type="Proteomes" id="UP000093748"/>
    </source>
</evidence>
<dbReference type="EMBL" id="LZTJ01000001">
    <property type="protein sequence ID" value="OBP82975.1"/>
    <property type="molecule type" value="Genomic_DNA"/>
</dbReference>
<dbReference type="AlphaFoldDB" id="A0A1A5IV14"/>
<dbReference type="GeneID" id="66681286"/>